<dbReference type="Proteomes" id="UP000045545">
    <property type="component" value="Unassembled WGS sequence"/>
</dbReference>
<dbReference type="InterPro" id="IPR027417">
    <property type="entry name" value="P-loop_NTPase"/>
</dbReference>
<dbReference type="GO" id="GO:0016787">
    <property type="term" value="F:hydrolase activity"/>
    <property type="evidence" value="ECO:0007669"/>
    <property type="project" value="UniProtKB-KW"/>
</dbReference>
<dbReference type="RefSeq" id="WP_052729561.1">
    <property type="nucleotide sequence ID" value="NZ_CGIH01000009.1"/>
</dbReference>
<dbReference type="EMBL" id="CGIH01000009">
    <property type="protein sequence ID" value="CFX15045.1"/>
    <property type="molecule type" value="Genomic_DNA"/>
</dbReference>
<gene>
    <name evidence="1" type="ORF">611</name>
</gene>
<keyword evidence="2" id="KW-1185">Reference proteome</keyword>
<name>A0A0E4C7V2_9FIRM</name>
<proteinExistence type="predicted"/>
<accession>A0A0E4C7V2</accession>
<dbReference type="Gene3D" id="3.40.50.300">
    <property type="entry name" value="P-loop containing nucleotide triphosphate hydrolases"/>
    <property type="match status" value="1"/>
</dbReference>
<keyword evidence="1" id="KW-0378">Hydrolase</keyword>
<sequence length="200" mass="22953">MLIIIDTLQMIRRPAADNSYANDYADLTALKRLADKHRIAILLIHHLRKQKDDDPFNRISGTTGLSGAVDTSFTLVEERRGSGRATLSCIGRDIEYRELELRRNENNIWELVSDSREHPELLLPDIVFLVSDFMKDKSEYHGTPTELSELISREENRISDRMVSRLLLRNTEELAGYGIRAVSRRSSGRRMKLLLKGIMS</sequence>
<reference evidence="1 2" key="1">
    <citation type="submission" date="2015-03" db="EMBL/GenBank/DDBJ databases">
        <authorList>
            <person name="Murphy D."/>
        </authorList>
    </citation>
    <scope>NUCLEOTIDE SEQUENCE [LARGE SCALE GENOMIC DNA]</scope>
    <source>
        <strain evidence="1 2">OL-4</strain>
    </source>
</reference>
<evidence type="ECO:0000313" key="1">
    <source>
        <dbReference type="EMBL" id="CFX15045.1"/>
    </source>
</evidence>
<protein>
    <submittedName>
        <fullName evidence="1">p-loop containing nucleoside triphosphate hydrolase</fullName>
    </submittedName>
</protein>
<organism evidence="1 2">
    <name type="scientific">Syntrophomonas zehnderi OL-4</name>
    <dbReference type="NCBI Taxonomy" id="690567"/>
    <lineage>
        <taxon>Bacteria</taxon>
        <taxon>Bacillati</taxon>
        <taxon>Bacillota</taxon>
        <taxon>Clostridia</taxon>
        <taxon>Eubacteriales</taxon>
        <taxon>Syntrophomonadaceae</taxon>
        <taxon>Syntrophomonas</taxon>
    </lineage>
</organism>
<dbReference type="AlphaFoldDB" id="A0A0E4C7V2"/>
<dbReference type="STRING" id="690567.611"/>
<dbReference type="SUPFAM" id="SSF52540">
    <property type="entry name" value="P-loop containing nucleoside triphosphate hydrolases"/>
    <property type="match status" value="1"/>
</dbReference>
<evidence type="ECO:0000313" key="2">
    <source>
        <dbReference type="Proteomes" id="UP000045545"/>
    </source>
</evidence>